<feature type="non-terminal residue" evidence="1">
    <location>
        <position position="1"/>
    </location>
</feature>
<dbReference type="AlphaFoldDB" id="A0A2G9Q1H7"/>
<dbReference type="Proteomes" id="UP000228934">
    <property type="component" value="Unassembled WGS sequence"/>
</dbReference>
<dbReference type="EMBL" id="KZ370054">
    <property type="protein sequence ID" value="PIO09442.1"/>
    <property type="molecule type" value="Genomic_DNA"/>
</dbReference>
<dbReference type="OrthoDB" id="2423964at2759"/>
<accession>A0A2G9Q1H7</accession>
<proteinExistence type="predicted"/>
<gene>
    <name evidence="1" type="ORF">AB205_0128920</name>
</gene>
<protein>
    <submittedName>
        <fullName evidence="1">Uncharacterized protein</fullName>
    </submittedName>
</protein>
<organism evidence="1 2">
    <name type="scientific">Aquarana catesbeiana</name>
    <name type="common">American bullfrog</name>
    <name type="synonym">Rana catesbeiana</name>
    <dbReference type="NCBI Taxonomy" id="8400"/>
    <lineage>
        <taxon>Eukaryota</taxon>
        <taxon>Metazoa</taxon>
        <taxon>Chordata</taxon>
        <taxon>Craniata</taxon>
        <taxon>Vertebrata</taxon>
        <taxon>Euteleostomi</taxon>
        <taxon>Amphibia</taxon>
        <taxon>Batrachia</taxon>
        <taxon>Anura</taxon>
        <taxon>Neobatrachia</taxon>
        <taxon>Ranoidea</taxon>
        <taxon>Ranidae</taxon>
        <taxon>Aquarana</taxon>
    </lineage>
</organism>
<evidence type="ECO:0000313" key="2">
    <source>
        <dbReference type="Proteomes" id="UP000228934"/>
    </source>
</evidence>
<evidence type="ECO:0000313" key="1">
    <source>
        <dbReference type="EMBL" id="PIO09442.1"/>
    </source>
</evidence>
<sequence>NFLFICRHLQKTGAIEDLVIISEKPLLRGIVRLIAVTGEEAREAAERVPSLLERHGQRPVIVDCVEEESLPV</sequence>
<name>A0A2G9Q1H7_AQUCT</name>
<keyword evidence="2" id="KW-1185">Reference proteome</keyword>
<reference evidence="2" key="1">
    <citation type="journal article" date="2017" name="Nat. Commun.">
        <title>The North American bullfrog draft genome provides insight into hormonal regulation of long noncoding RNA.</title>
        <authorList>
            <person name="Hammond S.A."/>
            <person name="Warren R.L."/>
            <person name="Vandervalk B.P."/>
            <person name="Kucuk E."/>
            <person name="Khan H."/>
            <person name="Gibb E.A."/>
            <person name="Pandoh P."/>
            <person name="Kirk H."/>
            <person name="Zhao Y."/>
            <person name="Jones M."/>
            <person name="Mungall A.J."/>
            <person name="Coope R."/>
            <person name="Pleasance S."/>
            <person name="Moore R.A."/>
            <person name="Holt R.A."/>
            <person name="Round J.M."/>
            <person name="Ohora S."/>
            <person name="Walle B.V."/>
            <person name="Veldhoen N."/>
            <person name="Helbing C.C."/>
            <person name="Birol I."/>
        </authorList>
    </citation>
    <scope>NUCLEOTIDE SEQUENCE [LARGE SCALE GENOMIC DNA]</scope>
</reference>